<feature type="binding site" evidence="2">
    <location>
        <position position="115"/>
    </location>
    <ligand>
        <name>Zn(2+)</name>
        <dbReference type="ChEBI" id="CHEBI:29105"/>
    </ligand>
</feature>
<dbReference type="RefSeq" id="WP_145240069.1">
    <property type="nucleotide sequence ID" value="NZ_CP036273.1"/>
</dbReference>
<keyword evidence="2" id="KW-0479">Metal-binding</keyword>
<reference evidence="3 4" key="1">
    <citation type="submission" date="2019-02" db="EMBL/GenBank/DDBJ databases">
        <title>Deep-cultivation of Planctomycetes and their phenomic and genomic characterization uncovers novel biology.</title>
        <authorList>
            <person name="Wiegand S."/>
            <person name="Jogler M."/>
            <person name="Boedeker C."/>
            <person name="Pinto D."/>
            <person name="Vollmers J."/>
            <person name="Rivas-Marin E."/>
            <person name="Kohn T."/>
            <person name="Peeters S.H."/>
            <person name="Heuer A."/>
            <person name="Rast P."/>
            <person name="Oberbeckmann S."/>
            <person name="Bunk B."/>
            <person name="Jeske O."/>
            <person name="Meyerdierks A."/>
            <person name="Storesund J.E."/>
            <person name="Kallscheuer N."/>
            <person name="Luecker S."/>
            <person name="Lage O.M."/>
            <person name="Pohl T."/>
            <person name="Merkel B.J."/>
            <person name="Hornburger P."/>
            <person name="Mueller R.-W."/>
            <person name="Bruemmer F."/>
            <person name="Labrenz M."/>
            <person name="Spormann A.M."/>
            <person name="Op den Camp H."/>
            <person name="Overmann J."/>
            <person name="Amann R."/>
            <person name="Jetten M.S.M."/>
            <person name="Mascher T."/>
            <person name="Medema M.H."/>
            <person name="Devos D.P."/>
            <person name="Kaster A.-K."/>
            <person name="Ovreas L."/>
            <person name="Rohde M."/>
            <person name="Galperin M.Y."/>
            <person name="Jogler C."/>
        </authorList>
    </citation>
    <scope>NUCLEOTIDE SEQUENCE [LARGE SCALE GENOMIC DNA]</scope>
    <source>
        <strain evidence="3 4">ETA_A1</strain>
    </source>
</reference>
<sequence>MDFVTRFRLPGDGTPHLPTDAAEALSWLAEGNARYAAEQAGPLAAAGTPKQSPYGVVLGCSDARAPLELVFDAGPNELFVVRVAGNVLGDEALGSIEYALANFRPSLRLLTVLGHTGCGAVAAAVQAYLSPKHSAGVAFSRSVRAVVNHILVAVRSAALSLEQTWGPSVANDPGYSKALAEAAVFLNTAMIAYQLAQELRPEDAGVKVVQGVFDLAEGKVGTIRGGQLRPAPTGPQELVDLGLTLAAAPLVTRHLSPS</sequence>
<comment type="similarity">
    <text evidence="1">Belongs to the beta-class carbonic anhydrase family.</text>
</comment>
<feature type="binding site" evidence="2">
    <location>
        <position position="62"/>
    </location>
    <ligand>
        <name>Zn(2+)</name>
        <dbReference type="ChEBI" id="CHEBI:29105"/>
    </ligand>
</feature>
<protein>
    <submittedName>
        <fullName evidence="3">Carbonic anhydrase</fullName>
        <ecNumber evidence="3">4.2.1.1</ecNumber>
    </submittedName>
</protein>
<dbReference type="InterPro" id="IPR001765">
    <property type="entry name" value="Carbonic_anhydrase"/>
</dbReference>
<dbReference type="SUPFAM" id="SSF53056">
    <property type="entry name" value="beta-carbonic anhydrase, cab"/>
    <property type="match status" value="1"/>
</dbReference>
<name>A0A517XUR7_9BACT</name>
<evidence type="ECO:0000256" key="1">
    <source>
        <dbReference type="ARBA" id="ARBA00006217"/>
    </source>
</evidence>
<keyword evidence="3" id="KW-0456">Lyase</keyword>
<evidence type="ECO:0000313" key="4">
    <source>
        <dbReference type="Proteomes" id="UP000319576"/>
    </source>
</evidence>
<feature type="binding site" evidence="2">
    <location>
        <position position="118"/>
    </location>
    <ligand>
        <name>Zn(2+)</name>
        <dbReference type="ChEBI" id="CHEBI:29105"/>
    </ligand>
</feature>
<keyword evidence="2" id="KW-0862">Zinc</keyword>
<dbReference type="EC" id="4.2.1.1" evidence="3"/>
<gene>
    <name evidence="3" type="primary">cynT</name>
    <name evidence="3" type="ORF">ETAA1_32150</name>
</gene>
<accession>A0A517XUR7</accession>
<dbReference type="GO" id="GO:0004089">
    <property type="term" value="F:carbonate dehydratase activity"/>
    <property type="evidence" value="ECO:0007669"/>
    <property type="project" value="UniProtKB-EC"/>
</dbReference>
<dbReference type="Pfam" id="PF00484">
    <property type="entry name" value="Pro_CA"/>
    <property type="match status" value="1"/>
</dbReference>
<dbReference type="KEGG" id="uli:ETAA1_32150"/>
<dbReference type="OrthoDB" id="9769739at2"/>
<evidence type="ECO:0000256" key="2">
    <source>
        <dbReference type="PIRSR" id="PIRSR601765-1"/>
    </source>
</evidence>
<dbReference type="AlphaFoldDB" id="A0A517XUR7"/>
<organism evidence="3 4">
    <name type="scientific">Urbifossiella limnaea</name>
    <dbReference type="NCBI Taxonomy" id="2528023"/>
    <lineage>
        <taxon>Bacteria</taxon>
        <taxon>Pseudomonadati</taxon>
        <taxon>Planctomycetota</taxon>
        <taxon>Planctomycetia</taxon>
        <taxon>Gemmatales</taxon>
        <taxon>Gemmataceae</taxon>
        <taxon>Urbifossiella</taxon>
    </lineage>
</organism>
<comment type="cofactor">
    <cofactor evidence="2">
        <name>Zn(2+)</name>
        <dbReference type="ChEBI" id="CHEBI:29105"/>
    </cofactor>
    <text evidence="2">Binds 1 zinc ion per subunit.</text>
</comment>
<dbReference type="Proteomes" id="UP000319576">
    <property type="component" value="Chromosome"/>
</dbReference>
<feature type="binding site" evidence="2">
    <location>
        <position position="60"/>
    </location>
    <ligand>
        <name>Zn(2+)</name>
        <dbReference type="ChEBI" id="CHEBI:29105"/>
    </ligand>
</feature>
<dbReference type="EMBL" id="CP036273">
    <property type="protein sequence ID" value="QDU21250.1"/>
    <property type="molecule type" value="Genomic_DNA"/>
</dbReference>
<dbReference type="InterPro" id="IPR036874">
    <property type="entry name" value="Carbonic_anhydrase_sf"/>
</dbReference>
<dbReference type="PANTHER" id="PTHR11002:SF79">
    <property type="entry name" value="CARBONIC ANHYDRASE 2"/>
    <property type="match status" value="1"/>
</dbReference>
<keyword evidence="4" id="KW-1185">Reference proteome</keyword>
<evidence type="ECO:0000313" key="3">
    <source>
        <dbReference type="EMBL" id="QDU21250.1"/>
    </source>
</evidence>
<dbReference type="GO" id="GO:0008270">
    <property type="term" value="F:zinc ion binding"/>
    <property type="evidence" value="ECO:0007669"/>
    <property type="project" value="InterPro"/>
</dbReference>
<dbReference type="Gene3D" id="3.40.1050.10">
    <property type="entry name" value="Carbonic anhydrase"/>
    <property type="match status" value="1"/>
</dbReference>
<proteinExistence type="inferred from homology"/>
<dbReference type="SMART" id="SM00947">
    <property type="entry name" value="Pro_CA"/>
    <property type="match status" value="1"/>
</dbReference>
<dbReference type="PANTHER" id="PTHR11002">
    <property type="entry name" value="CARBONIC ANHYDRASE"/>
    <property type="match status" value="1"/>
</dbReference>